<reference evidence="2 3" key="1">
    <citation type="submission" date="2019-07" db="EMBL/GenBank/DDBJ databases">
        <title>Rapid identification of Enteric Bacteria from Whole Genome Sequences (WGS) using Average Nucleotide Identity (ANI).</title>
        <authorList>
            <person name="Lane C."/>
        </authorList>
    </citation>
    <scope>NUCLEOTIDE SEQUENCE [LARGE SCALE GENOMIC DNA]</scope>
    <source>
        <strain evidence="2 3">D2411</strain>
    </source>
</reference>
<keyword evidence="1" id="KW-0472">Membrane</keyword>
<feature type="transmembrane region" description="Helical" evidence="1">
    <location>
        <begin position="12"/>
        <end position="30"/>
    </location>
</feature>
<evidence type="ECO:0000313" key="2">
    <source>
        <dbReference type="EMBL" id="TWO22632.1"/>
    </source>
</evidence>
<dbReference type="EMBL" id="VOAP01000003">
    <property type="protein sequence ID" value="TWO22632.1"/>
    <property type="molecule type" value="Genomic_DNA"/>
</dbReference>
<keyword evidence="1" id="KW-1133">Transmembrane helix</keyword>
<evidence type="ECO:0000313" key="3">
    <source>
        <dbReference type="Proteomes" id="UP000321812"/>
    </source>
</evidence>
<organism evidence="2 3">
    <name type="scientific">Campylobacter hyointestinalis</name>
    <dbReference type="NCBI Taxonomy" id="198"/>
    <lineage>
        <taxon>Bacteria</taxon>
        <taxon>Pseudomonadati</taxon>
        <taxon>Campylobacterota</taxon>
        <taxon>Epsilonproteobacteria</taxon>
        <taxon>Campylobacterales</taxon>
        <taxon>Campylobacteraceae</taxon>
        <taxon>Campylobacter</taxon>
    </lineage>
</organism>
<proteinExistence type="predicted"/>
<comment type="caution">
    <text evidence="2">The sequence shown here is derived from an EMBL/GenBank/DDBJ whole genome shotgun (WGS) entry which is preliminary data.</text>
</comment>
<evidence type="ECO:0000256" key="1">
    <source>
        <dbReference type="SAM" id="Phobius"/>
    </source>
</evidence>
<sequence length="146" mass="16389">MVESEFMKLVESGGIVALLIVAVVSFFKIAKMLYEGRIQDLKESKLNRQHIDSVCDKIDEAISEVKSSREAIVSELQKQHLVSENNSTNQLAMIKMLEQLANTKLNKIEKDLLEVKSSTKDTQSILQNIKASQAAKRQENSVGLRN</sequence>
<name>A0A562XKE1_CAMHY</name>
<protein>
    <submittedName>
        <fullName evidence="2">Uncharacterized protein</fullName>
    </submittedName>
</protein>
<dbReference type="RefSeq" id="WP_147496881.1">
    <property type="nucleotide sequence ID" value="NZ_VOAP01000003.1"/>
</dbReference>
<keyword evidence="1" id="KW-0812">Transmembrane</keyword>
<dbReference type="Proteomes" id="UP000321812">
    <property type="component" value="Unassembled WGS sequence"/>
</dbReference>
<dbReference type="AlphaFoldDB" id="A0A562XKE1"/>
<accession>A0A562XKE1</accession>
<gene>
    <name evidence="2" type="ORF">YZ82_01570</name>
</gene>